<organism evidence="1 2">
    <name type="scientific">Mycobacterium paragordonae</name>
    <dbReference type="NCBI Taxonomy" id="1389713"/>
    <lineage>
        <taxon>Bacteria</taxon>
        <taxon>Bacillati</taxon>
        <taxon>Actinomycetota</taxon>
        <taxon>Actinomycetes</taxon>
        <taxon>Mycobacteriales</taxon>
        <taxon>Mycobacteriaceae</taxon>
        <taxon>Mycobacterium</taxon>
    </lineage>
</organism>
<evidence type="ECO:0000313" key="2">
    <source>
        <dbReference type="Proteomes" id="UP000465240"/>
    </source>
</evidence>
<keyword evidence="2" id="KW-1185">Reference proteome</keyword>
<reference evidence="1 2" key="1">
    <citation type="journal article" date="2019" name="Emerg. Microbes Infect.">
        <title>Comprehensive subspecies identification of 175 nontuberculous mycobacteria species based on 7547 genomic profiles.</title>
        <authorList>
            <person name="Matsumoto Y."/>
            <person name="Kinjo T."/>
            <person name="Motooka D."/>
            <person name="Nabeya D."/>
            <person name="Jung N."/>
            <person name="Uechi K."/>
            <person name="Horii T."/>
            <person name="Iida T."/>
            <person name="Fujita J."/>
            <person name="Nakamura S."/>
        </authorList>
    </citation>
    <scope>NUCLEOTIDE SEQUENCE [LARGE SCALE GENOMIC DNA]</scope>
    <source>
        <strain evidence="1 2">JCM 18565</strain>
    </source>
</reference>
<name>A0ABQ1CFG5_9MYCO</name>
<dbReference type="Proteomes" id="UP000465240">
    <property type="component" value="Unassembled WGS sequence"/>
</dbReference>
<accession>A0ABQ1CFG5</accession>
<gene>
    <name evidence="1" type="ORF">MPRG_63530</name>
</gene>
<geneLocation type="plasmid" evidence="1">
    <name>pJCM18565</name>
</geneLocation>
<evidence type="ECO:0008006" key="3">
    <source>
        <dbReference type="Google" id="ProtNLM"/>
    </source>
</evidence>
<keyword evidence="1" id="KW-0614">Plasmid</keyword>
<evidence type="ECO:0000313" key="1">
    <source>
        <dbReference type="EMBL" id="GFG83077.1"/>
    </source>
</evidence>
<sequence length="370" mass="40495">MVCAVAATYAIRDDVIWPRNLVLPPRPPALVYLDMLGWINMAEVDAGNTAPAGYARVLEACRRARSEGRALFPLSSTAAIELYNIADVSRRRARVAVMEQLSGFSYLLGRPQLQRLEVESAFDELPGVSIPSRSPIGLIGPSLLWAFGMRGGLITNAPDADAIARQICQGIGIDPGNDAWASLELWAERALLTGPDDHEDPQLQAAGYSLAGWRNILTKRAEQEQELVTLLNADPALRQGNLRDVVGAREMSIELLDVINTAIAGTSASAFDEIDRTQIRDISDRMPSTRVAVSLKTIYHKNAQHVWTPNDIHDIDALSVAVPYCDIVFTDKAMRDKVISCRELSVFKTEMPRKPDDLADVIDALPSAGQ</sequence>
<protein>
    <recommendedName>
        <fullName evidence="3">PIN domain-containing protein</fullName>
    </recommendedName>
</protein>
<proteinExistence type="predicted"/>
<dbReference type="EMBL" id="BLKX01000002">
    <property type="protein sequence ID" value="GFG83077.1"/>
    <property type="molecule type" value="Genomic_DNA"/>
</dbReference>
<comment type="caution">
    <text evidence="1">The sequence shown here is derived from an EMBL/GenBank/DDBJ whole genome shotgun (WGS) entry which is preliminary data.</text>
</comment>